<evidence type="ECO:0000313" key="2">
    <source>
        <dbReference type="Proteomes" id="UP000515163"/>
    </source>
</evidence>
<evidence type="ECO:0000313" key="3">
    <source>
        <dbReference type="RefSeq" id="XP_031552750.1"/>
    </source>
</evidence>
<dbReference type="InterPro" id="IPR028920">
    <property type="entry name" value="Tox-ART-HYD1_dom"/>
</dbReference>
<dbReference type="Pfam" id="PF15633">
    <property type="entry name" value="Tox-ART-HYD1"/>
    <property type="match status" value="1"/>
</dbReference>
<dbReference type="KEGG" id="aten:116289940"/>
<evidence type="ECO:0000259" key="1">
    <source>
        <dbReference type="Pfam" id="PF15633"/>
    </source>
</evidence>
<gene>
    <name evidence="3" type="primary">LOC116289940</name>
</gene>
<dbReference type="GeneID" id="116289940"/>
<dbReference type="Proteomes" id="UP000515163">
    <property type="component" value="Unplaced"/>
</dbReference>
<protein>
    <submittedName>
        <fullName evidence="3">Uncharacterized protein LOC116289940</fullName>
    </submittedName>
</protein>
<feature type="domain" description="Tox-ART-HYD1" evidence="1">
    <location>
        <begin position="7"/>
        <end position="101"/>
    </location>
</feature>
<keyword evidence="2" id="KW-1185">Reference proteome</keyword>
<dbReference type="RefSeq" id="XP_031552750.1">
    <property type="nucleotide sequence ID" value="XM_031696890.1"/>
</dbReference>
<name>A0A6P8HJH7_ACTTE</name>
<dbReference type="Gene3D" id="3.90.228.10">
    <property type="match status" value="1"/>
</dbReference>
<organism evidence="2 3">
    <name type="scientific">Actinia tenebrosa</name>
    <name type="common">Australian red waratah sea anemone</name>
    <dbReference type="NCBI Taxonomy" id="6105"/>
    <lineage>
        <taxon>Eukaryota</taxon>
        <taxon>Metazoa</taxon>
        <taxon>Cnidaria</taxon>
        <taxon>Anthozoa</taxon>
        <taxon>Hexacorallia</taxon>
        <taxon>Actiniaria</taxon>
        <taxon>Actiniidae</taxon>
        <taxon>Actinia</taxon>
    </lineage>
</organism>
<dbReference type="AlphaFoldDB" id="A0A6P8HJH7"/>
<proteinExistence type="predicted"/>
<reference evidence="3" key="1">
    <citation type="submission" date="2025-08" db="UniProtKB">
        <authorList>
            <consortium name="RefSeq"/>
        </authorList>
    </citation>
    <scope>IDENTIFICATION</scope>
    <source>
        <tissue evidence="3">Tentacle</tissue>
    </source>
</reference>
<sequence>MTMKKVLFHYTNEKGAEAINEEQVIKASTKANDDAAFGEGTYFTSKNPIDHSKEQIRRNNYDDGPSYYNSKQFEDKTDYVVAVSLGEDEFNKVDGTKRDIYVAPGDVDLTTHDHLILKNK</sequence>
<dbReference type="InParanoid" id="A0A6P8HJH7"/>
<accession>A0A6P8HJH7</accession>
<dbReference type="OrthoDB" id="436331at2759"/>